<dbReference type="EMBL" id="MU266491">
    <property type="protein sequence ID" value="KAH7922276.1"/>
    <property type="molecule type" value="Genomic_DNA"/>
</dbReference>
<keyword evidence="2" id="KW-1185">Reference proteome</keyword>
<reference evidence="1" key="1">
    <citation type="journal article" date="2021" name="New Phytol.">
        <title>Evolutionary innovations through gain and loss of genes in the ectomycorrhizal Boletales.</title>
        <authorList>
            <person name="Wu G."/>
            <person name="Miyauchi S."/>
            <person name="Morin E."/>
            <person name="Kuo A."/>
            <person name="Drula E."/>
            <person name="Varga T."/>
            <person name="Kohler A."/>
            <person name="Feng B."/>
            <person name="Cao Y."/>
            <person name="Lipzen A."/>
            <person name="Daum C."/>
            <person name="Hundley H."/>
            <person name="Pangilinan J."/>
            <person name="Johnson J."/>
            <person name="Barry K."/>
            <person name="LaButti K."/>
            <person name="Ng V."/>
            <person name="Ahrendt S."/>
            <person name="Min B."/>
            <person name="Choi I.G."/>
            <person name="Park H."/>
            <person name="Plett J.M."/>
            <person name="Magnuson J."/>
            <person name="Spatafora J.W."/>
            <person name="Nagy L.G."/>
            <person name="Henrissat B."/>
            <person name="Grigoriev I.V."/>
            <person name="Yang Z.L."/>
            <person name="Xu J."/>
            <person name="Martin F.M."/>
        </authorList>
    </citation>
    <scope>NUCLEOTIDE SEQUENCE</scope>
    <source>
        <strain evidence="1">KUC20120723A-06</strain>
    </source>
</reference>
<protein>
    <submittedName>
        <fullName evidence="1">Uncharacterized protein</fullName>
    </submittedName>
</protein>
<gene>
    <name evidence="1" type="ORF">BV22DRAFT_670055</name>
</gene>
<dbReference type="Proteomes" id="UP000790709">
    <property type="component" value="Unassembled WGS sequence"/>
</dbReference>
<sequence>MPFLPAFMTVIPPPQMLGVRALGDDTEDDSDKSIFQHVYFIAAIALALLLIAWRKNNRPVSEFFSLVPSYTRRPLADHQPYSSSYQPGYVTPLTPLPAAYRPDRRVRAADTDAGGRRLGAPDDGDWDAKDALPAYDNIGGPPKYAETDLRASYGDRVRFGANPELSPTSQEFPSASTSPVGHDAGVEGGHDIHSSAPEGQQQEHPGTIGGITSVPTDRHDHGPSMS</sequence>
<accession>A0ACB8BAQ1</accession>
<name>A0ACB8BAQ1_9AGAM</name>
<proteinExistence type="predicted"/>
<organism evidence="1 2">
    <name type="scientific">Leucogyrophana mollusca</name>
    <dbReference type="NCBI Taxonomy" id="85980"/>
    <lineage>
        <taxon>Eukaryota</taxon>
        <taxon>Fungi</taxon>
        <taxon>Dikarya</taxon>
        <taxon>Basidiomycota</taxon>
        <taxon>Agaricomycotina</taxon>
        <taxon>Agaricomycetes</taxon>
        <taxon>Agaricomycetidae</taxon>
        <taxon>Boletales</taxon>
        <taxon>Boletales incertae sedis</taxon>
        <taxon>Leucogyrophana</taxon>
    </lineage>
</organism>
<evidence type="ECO:0000313" key="2">
    <source>
        <dbReference type="Proteomes" id="UP000790709"/>
    </source>
</evidence>
<evidence type="ECO:0000313" key="1">
    <source>
        <dbReference type="EMBL" id="KAH7922276.1"/>
    </source>
</evidence>
<comment type="caution">
    <text evidence="1">The sequence shown here is derived from an EMBL/GenBank/DDBJ whole genome shotgun (WGS) entry which is preliminary data.</text>
</comment>